<dbReference type="EMBL" id="JYNL01000064">
    <property type="protein sequence ID" value="KMO70582.1"/>
    <property type="molecule type" value="Genomic_DNA"/>
</dbReference>
<name>A0A0J6VM24_9MYCO</name>
<gene>
    <name evidence="1" type="ORF">MCHLDSM_05474</name>
</gene>
<protein>
    <submittedName>
        <fullName evidence="1">Uncharacterized protein</fullName>
    </submittedName>
</protein>
<keyword evidence="2" id="KW-1185">Reference proteome</keyword>
<organism evidence="1 2">
    <name type="scientific">Mycolicibacterium chlorophenolicum</name>
    <dbReference type="NCBI Taxonomy" id="37916"/>
    <lineage>
        <taxon>Bacteria</taxon>
        <taxon>Bacillati</taxon>
        <taxon>Actinomycetota</taxon>
        <taxon>Actinomycetes</taxon>
        <taxon>Mycobacteriales</taxon>
        <taxon>Mycobacteriaceae</taxon>
        <taxon>Mycolicibacterium</taxon>
    </lineage>
</organism>
<dbReference type="STRING" id="37916.MCHLDSM_05474"/>
<comment type="caution">
    <text evidence="1">The sequence shown here is derived from an EMBL/GenBank/DDBJ whole genome shotgun (WGS) entry which is preliminary data.</text>
</comment>
<dbReference type="AlphaFoldDB" id="A0A0J6VM24"/>
<dbReference type="Proteomes" id="UP000036513">
    <property type="component" value="Unassembled WGS sequence"/>
</dbReference>
<accession>A0A0J6VM24</accession>
<proteinExistence type="predicted"/>
<sequence length="30" mass="3164">MADVFAKGVAPYAEALHDGTGEETRCDGPR</sequence>
<reference evidence="1 2" key="1">
    <citation type="journal article" date="2015" name="Genome Biol. Evol.">
        <title>Characterization of Three Mycobacterium spp. with Potential Use in Bioremediation by Genome Sequencing and Comparative Genomics.</title>
        <authorList>
            <person name="Das S."/>
            <person name="Pettersson B.M."/>
            <person name="Behra P.R."/>
            <person name="Ramesh M."/>
            <person name="Dasgupta S."/>
            <person name="Bhattacharya A."/>
            <person name="Kirsebom L.A."/>
        </authorList>
    </citation>
    <scope>NUCLEOTIDE SEQUENCE [LARGE SCALE GENOMIC DNA]</scope>
    <source>
        <strain evidence="1 2">DSM 43826</strain>
    </source>
</reference>
<evidence type="ECO:0000313" key="2">
    <source>
        <dbReference type="Proteomes" id="UP000036513"/>
    </source>
</evidence>
<dbReference type="PATRIC" id="fig|37916.4.peg.5485"/>
<evidence type="ECO:0000313" key="1">
    <source>
        <dbReference type="EMBL" id="KMO70582.1"/>
    </source>
</evidence>